<name>A0AA37SMV4_9BACT</name>
<dbReference type="EMBL" id="BSOH01000001">
    <property type="protein sequence ID" value="GLR15786.1"/>
    <property type="molecule type" value="Genomic_DNA"/>
</dbReference>
<evidence type="ECO:0000313" key="2">
    <source>
        <dbReference type="Proteomes" id="UP001156666"/>
    </source>
</evidence>
<reference evidence="1" key="1">
    <citation type="journal article" date="2014" name="Int. J. Syst. Evol. Microbiol.">
        <title>Complete genome sequence of Corynebacterium casei LMG S-19264T (=DSM 44701T), isolated from a smear-ripened cheese.</title>
        <authorList>
            <consortium name="US DOE Joint Genome Institute (JGI-PGF)"/>
            <person name="Walter F."/>
            <person name="Albersmeier A."/>
            <person name="Kalinowski J."/>
            <person name="Ruckert C."/>
        </authorList>
    </citation>
    <scope>NUCLEOTIDE SEQUENCE</scope>
    <source>
        <strain evidence="1">NBRC 108769</strain>
    </source>
</reference>
<evidence type="ECO:0000313" key="1">
    <source>
        <dbReference type="EMBL" id="GLR15786.1"/>
    </source>
</evidence>
<dbReference type="RefSeq" id="WP_235294636.1">
    <property type="nucleotide sequence ID" value="NZ_BSOH01000001.1"/>
</dbReference>
<comment type="caution">
    <text evidence="1">The sequence shown here is derived from an EMBL/GenBank/DDBJ whole genome shotgun (WGS) entry which is preliminary data.</text>
</comment>
<proteinExistence type="predicted"/>
<accession>A0AA37SMV4</accession>
<protein>
    <submittedName>
        <fullName evidence="1">Uncharacterized protein</fullName>
    </submittedName>
</protein>
<gene>
    <name evidence="1" type="ORF">GCM10007940_04010</name>
</gene>
<reference evidence="1" key="2">
    <citation type="submission" date="2023-01" db="EMBL/GenBank/DDBJ databases">
        <title>Draft genome sequence of Portibacter lacus strain NBRC 108769.</title>
        <authorList>
            <person name="Sun Q."/>
            <person name="Mori K."/>
        </authorList>
    </citation>
    <scope>NUCLEOTIDE SEQUENCE</scope>
    <source>
        <strain evidence="1">NBRC 108769</strain>
    </source>
</reference>
<dbReference type="AlphaFoldDB" id="A0AA37SMV4"/>
<organism evidence="1 2">
    <name type="scientific">Portibacter lacus</name>
    <dbReference type="NCBI Taxonomy" id="1099794"/>
    <lineage>
        <taxon>Bacteria</taxon>
        <taxon>Pseudomonadati</taxon>
        <taxon>Bacteroidota</taxon>
        <taxon>Saprospiria</taxon>
        <taxon>Saprospirales</taxon>
        <taxon>Haliscomenobacteraceae</taxon>
        <taxon>Portibacter</taxon>
    </lineage>
</organism>
<sequence length="108" mass="12427">MKTSAMFQVNLQGLDLSQDQTRELEQMLAKTTSEFLGSFKAGKEYLSDAVFYKPNPDDPYPWPIPWPGPWGPIFGPRVPFPFPPFPGFFPINRKAFERNLVDVKQRYG</sequence>
<dbReference type="Proteomes" id="UP001156666">
    <property type="component" value="Unassembled WGS sequence"/>
</dbReference>
<keyword evidence="2" id="KW-1185">Reference proteome</keyword>